<keyword evidence="6" id="KW-0460">Magnesium</keyword>
<feature type="compositionally biased region" description="Polar residues" evidence="9">
    <location>
        <begin position="16"/>
        <end position="30"/>
    </location>
</feature>
<accession>A0A2K1JED9</accession>
<evidence type="ECO:0000256" key="5">
    <source>
        <dbReference type="ARBA" id="ARBA00022801"/>
    </source>
</evidence>
<keyword evidence="7" id="KW-0904">Protein phosphatase</keyword>
<reference evidence="11 13" key="1">
    <citation type="journal article" date="2008" name="Science">
        <title>The Physcomitrella genome reveals evolutionary insights into the conquest of land by plants.</title>
        <authorList>
            <person name="Rensing S."/>
            <person name="Lang D."/>
            <person name="Zimmer A."/>
            <person name="Terry A."/>
            <person name="Salamov A."/>
            <person name="Shapiro H."/>
            <person name="Nishiyama T."/>
            <person name="Perroud P.-F."/>
            <person name="Lindquist E."/>
            <person name="Kamisugi Y."/>
            <person name="Tanahashi T."/>
            <person name="Sakakibara K."/>
            <person name="Fujita T."/>
            <person name="Oishi K."/>
            <person name="Shin-I T."/>
            <person name="Kuroki Y."/>
            <person name="Toyoda A."/>
            <person name="Suzuki Y."/>
            <person name="Hashimoto A."/>
            <person name="Yamaguchi K."/>
            <person name="Sugano A."/>
            <person name="Kohara Y."/>
            <person name="Fujiyama A."/>
            <person name="Anterola A."/>
            <person name="Aoki S."/>
            <person name="Ashton N."/>
            <person name="Barbazuk W.B."/>
            <person name="Barker E."/>
            <person name="Bennetzen J."/>
            <person name="Bezanilla M."/>
            <person name="Blankenship R."/>
            <person name="Cho S.H."/>
            <person name="Dutcher S."/>
            <person name="Estelle M."/>
            <person name="Fawcett J.A."/>
            <person name="Gundlach H."/>
            <person name="Hanada K."/>
            <person name="Heyl A."/>
            <person name="Hicks K.A."/>
            <person name="Hugh J."/>
            <person name="Lohr M."/>
            <person name="Mayer K."/>
            <person name="Melkozernov A."/>
            <person name="Murata T."/>
            <person name="Nelson D."/>
            <person name="Pils B."/>
            <person name="Prigge M."/>
            <person name="Reiss B."/>
            <person name="Renner T."/>
            <person name="Rombauts S."/>
            <person name="Rushton P."/>
            <person name="Sanderfoot A."/>
            <person name="Schween G."/>
            <person name="Shiu S.-H."/>
            <person name="Stueber K."/>
            <person name="Theodoulou F.L."/>
            <person name="Tu H."/>
            <person name="Van de Peer Y."/>
            <person name="Verrier P.J."/>
            <person name="Waters E."/>
            <person name="Wood A."/>
            <person name="Yang L."/>
            <person name="Cove D."/>
            <person name="Cuming A."/>
            <person name="Hasebe M."/>
            <person name="Lucas S."/>
            <person name="Mishler D.B."/>
            <person name="Reski R."/>
            <person name="Grigoriev I."/>
            <person name="Quatrano R.S."/>
            <person name="Boore J.L."/>
        </authorList>
    </citation>
    <scope>NUCLEOTIDE SEQUENCE [LARGE SCALE GENOMIC DNA]</scope>
    <source>
        <strain evidence="12 13">cv. Gransden 2004</strain>
    </source>
</reference>
<dbReference type="EnsemblPlants" id="Pp3c15_24030V3.3">
    <property type="protein sequence ID" value="Pp3c15_24030V3.3"/>
    <property type="gene ID" value="Pp3c15_24030"/>
</dbReference>
<dbReference type="Gramene" id="Pp3c15_24030V3.1">
    <property type="protein sequence ID" value="Pp3c15_24030V3.1"/>
    <property type="gene ID" value="Pp3c15_24030"/>
</dbReference>
<dbReference type="PROSITE" id="PS51746">
    <property type="entry name" value="PPM_2"/>
    <property type="match status" value="1"/>
</dbReference>
<dbReference type="GO" id="GO:0004722">
    <property type="term" value="F:protein serine/threonine phosphatase activity"/>
    <property type="evidence" value="ECO:0000318"/>
    <property type="project" value="GO_Central"/>
</dbReference>
<feature type="domain" description="PPM-type phosphatase" evidence="10">
    <location>
        <begin position="197"/>
        <end position="582"/>
    </location>
</feature>
<evidence type="ECO:0000313" key="13">
    <source>
        <dbReference type="Proteomes" id="UP000006727"/>
    </source>
</evidence>
<dbReference type="STRING" id="3218.A0A2K1JED9"/>
<dbReference type="PaxDb" id="3218-PP1S66_193V6.2"/>
<dbReference type="OMA" id="TMSHRVS"/>
<dbReference type="GO" id="GO:0007165">
    <property type="term" value="P:signal transduction"/>
    <property type="evidence" value="ECO:0000318"/>
    <property type="project" value="GO_Central"/>
</dbReference>
<evidence type="ECO:0000256" key="4">
    <source>
        <dbReference type="ARBA" id="ARBA00022723"/>
    </source>
</evidence>
<reference evidence="11 13" key="2">
    <citation type="journal article" date="2018" name="Plant J.">
        <title>The Physcomitrella patens chromosome-scale assembly reveals moss genome structure and evolution.</title>
        <authorList>
            <person name="Lang D."/>
            <person name="Ullrich K.K."/>
            <person name="Murat F."/>
            <person name="Fuchs J."/>
            <person name="Jenkins J."/>
            <person name="Haas F.B."/>
            <person name="Piednoel M."/>
            <person name="Gundlach H."/>
            <person name="Van Bel M."/>
            <person name="Meyberg R."/>
            <person name="Vives C."/>
            <person name="Morata J."/>
            <person name="Symeonidi A."/>
            <person name="Hiss M."/>
            <person name="Muchero W."/>
            <person name="Kamisugi Y."/>
            <person name="Saleh O."/>
            <person name="Blanc G."/>
            <person name="Decker E.L."/>
            <person name="van Gessel N."/>
            <person name="Grimwood J."/>
            <person name="Hayes R.D."/>
            <person name="Graham S.W."/>
            <person name="Gunter L.E."/>
            <person name="McDaniel S.F."/>
            <person name="Hoernstein S.N.W."/>
            <person name="Larsson A."/>
            <person name="Li F.W."/>
            <person name="Perroud P.F."/>
            <person name="Phillips J."/>
            <person name="Ranjan P."/>
            <person name="Rokshar D.S."/>
            <person name="Rothfels C.J."/>
            <person name="Schneider L."/>
            <person name="Shu S."/>
            <person name="Stevenson D.W."/>
            <person name="Thummler F."/>
            <person name="Tillich M."/>
            <person name="Villarreal Aguilar J.C."/>
            <person name="Widiez T."/>
            <person name="Wong G.K."/>
            <person name="Wymore A."/>
            <person name="Zhang Y."/>
            <person name="Zimmer A.D."/>
            <person name="Quatrano R.S."/>
            <person name="Mayer K.F.X."/>
            <person name="Goodstein D."/>
            <person name="Casacuberta J.M."/>
            <person name="Vandepoele K."/>
            <person name="Reski R."/>
            <person name="Cuming A.C."/>
            <person name="Tuskan G.A."/>
            <person name="Maumus F."/>
            <person name="Salse J."/>
            <person name="Schmutz J."/>
            <person name="Rensing S.A."/>
        </authorList>
    </citation>
    <scope>NUCLEOTIDE SEQUENCE [LARGE SCALE GENOMIC DNA]</scope>
    <source>
        <strain evidence="12 13">cv. Gransden 2004</strain>
    </source>
</reference>
<name>A0A2K1JED9_PHYPA</name>
<sequence>MGAKVSTDRDGWIEDSMSTNDGSGTTSKQNSMHDEIVEVRKEGESTEELSVHFGYQCQSNHGSSGGHQKLPSPSKAVSPVSSEDSVSVTLLNGFRNARRNSSFSSLSGAALGANATLANSSICNGKLGEEILPGLDSPKTFRKMDSLYRTSSLKSDLSSLTILNNTRTSIGSQSVPAELGDLSSYATTFENANRSSFLNAKDVQMAGGAAGEDRVQAVCSEDKGWLFCGIYDGFNGRDAADFLAGTLYENIGLHLRLLEHKAQKRQALLDADDSQNSGDEDVAMIDDDLIGAQQATSASNSADSDMDTNMDDFGVLTYDGVSSHIESSDLPQFRQGVLDGLRQALMQTESDFLEKVEQEMHERPDLVMVGSCVLVVLMYGRSLYTLNLGDSRAVLATAKAPANNAVRRPGPLYAVELTQRHVVEDARERERVISEHPDDPRAICNGRLKGKLRVTRAFGAGYLKKASMNNALMGILRVKDLSSPPYLTVTPAVSRLEVQPGDKFVVIGSDGLFDFFTNEEVVDHINRFLIEHPTGDPAKYMVDQLLLRAANNAGIPVDQLKAIPIGRRRKFHDDVTIIVVDLRTEFSAAKASTFS</sequence>
<dbReference type="GO" id="GO:0046872">
    <property type="term" value="F:metal ion binding"/>
    <property type="evidence" value="ECO:0007669"/>
    <property type="project" value="UniProtKB-KW"/>
</dbReference>
<evidence type="ECO:0000256" key="8">
    <source>
        <dbReference type="ARBA" id="ARBA00023211"/>
    </source>
</evidence>
<dbReference type="EMBL" id="ABEU02000015">
    <property type="protein sequence ID" value="PNR39903.1"/>
    <property type="molecule type" value="Genomic_DNA"/>
</dbReference>
<feature type="compositionally biased region" description="Basic and acidic residues" evidence="9">
    <location>
        <begin position="31"/>
        <end position="44"/>
    </location>
</feature>
<dbReference type="PANTHER" id="PTHR13832:SF803">
    <property type="entry name" value="PROTEIN PHOSPHATASE 1G"/>
    <property type="match status" value="1"/>
</dbReference>
<keyword evidence="8" id="KW-0464">Manganese</keyword>
<evidence type="ECO:0000256" key="2">
    <source>
        <dbReference type="ARBA" id="ARBA00006702"/>
    </source>
</evidence>
<feature type="compositionally biased region" description="Low complexity" evidence="9">
    <location>
        <begin position="71"/>
        <end position="82"/>
    </location>
</feature>
<evidence type="ECO:0000259" key="10">
    <source>
        <dbReference type="PROSITE" id="PS51746"/>
    </source>
</evidence>
<evidence type="ECO:0000313" key="12">
    <source>
        <dbReference type="EnsemblPlants" id="Pp3c15_24030V3.1"/>
    </source>
</evidence>
<dbReference type="EnsemblPlants" id="Pp3c15_24030V3.1">
    <property type="protein sequence ID" value="Pp3c15_24030V3.1"/>
    <property type="gene ID" value="Pp3c15_24030"/>
</dbReference>
<dbReference type="RefSeq" id="XP_024396646.1">
    <property type="nucleotide sequence ID" value="XM_024540878.2"/>
</dbReference>
<dbReference type="AlphaFoldDB" id="A0A2K1JED9"/>
<evidence type="ECO:0000256" key="9">
    <source>
        <dbReference type="SAM" id="MobiDB-lite"/>
    </source>
</evidence>
<reference evidence="12" key="3">
    <citation type="submission" date="2020-12" db="UniProtKB">
        <authorList>
            <consortium name="EnsemblPlants"/>
        </authorList>
    </citation>
    <scope>IDENTIFICATION</scope>
</reference>
<dbReference type="PANTHER" id="PTHR13832">
    <property type="entry name" value="PROTEIN PHOSPHATASE 2C"/>
    <property type="match status" value="1"/>
</dbReference>
<dbReference type="Gene3D" id="3.60.40.10">
    <property type="entry name" value="PPM-type phosphatase domain"/>
    <property type="match status" value="1"/>
</dbReference>
<dbReference type="InterPro" id="IPR001932">
    <property type="entry name" value="PPM-type_phosphatase-like_dom"/>
</dbReference>
<evidence type="ECO:0000256" key="1">
    <source>
        <dbReference type="ARBA" id="ARBA00001936"/>
    </source>
</evidence>
<keyword evidence="5" id="KW-0378">Hydrolase</keyword>
<keyword evidence="4" id="KW-0479">Metal-binding</keyword>
<dbReference type="EC" id="3.1.3.16" evidence="3"/>
<feature type="compositionally biased region" description="Basic and acidic residues" evidence="9">
    <location>
        <begin position="1"/>
        <end position="12"/>
    </location>
</feature>
<evidence type="ECO:0000256" key="3">
    <source>
        <dbReference type="ARBA" id="ARBA00013081"/>
    </source>
</evidence>
<keyword evidence="13" id="KW-1185">Reference proteome</keyword>
<gene>
    <name evidence="12" type="primary">LOC112292419</name>
    <name evidence="11" type="ORF">PHYPA_020183</name>
</gene>
<evidence type="ECO:0000256" key="6">
    <source>
        <dbReference type="ARBA" id="ARBA00022842"/>
    </source>
</evidence>
<dbReference type="InterPro" id="IPR015655">
    <property type="entry name" value="PP2C"/>
</dbReference>
<evidence type="ECO:0000256" key="7">
    <source>
        <dbReference type="ARBA" id="ARBA00022912"/>
    </source>
</evidence>
<feature type="region of interest" description="Disordered" evidence="9">
    <location>
        <begin position="1"/>
        <end position="82"/>
    </location>
</feature>
<protein>
    <recommendedName>
        <fullName evidence="3">protein-serine/threonine phosphatase</fullName>
        <ecNumber evidence="3">3.1.3.16</ecNumber>
    </recommendedName>
</protein>
<dbReference type="Gramene" id="Pp3c15_24030V3.3">
    <property type="protein sequence ID" value="Pp3c15_24030V3.3"/>
    <property type="gene ID" value="Pp3c15_24030"/>
</dbReference>
<evidence type="ECO:0000313" key="11">
    <source>
        <dbReference type="EMBL" id="PNR39903.1"/>
    </source>
</evidence>
<organism evidence="11">
    <name type="scientific">Physcomitrium patens</name>
    <name type="common">Spreading-leaved earth moss</name>
    <name type="synonym">Physcomitrella patens</name>
    <dbReference type="NCBI Taxonomy" id="3218"/>
    <lineage>
        <taxon>Eukaryota</taxon>
        <taxon>Viridiplantae</taxon>
        <taxon>Streptophyta</taxon>
        <taxon>Embryophyta</taxon>
        <taxon>Bryophyta</taxon>
        <taxon>Bryophytina</taxon>
        <taxon>Bryopsida</taxon>
        <taxon>Funariidae</taxon>
        <taxon>Funariales</taxon>
        <taxon>Funariaceae</taxon>
        <taxon>Physcomitrium</taxon>
    </lineage>
</organism>
<dbReference type="SUPFAM" id="SSF81606">
    <property type="entry name" value="PP2C-like"/>
    <property type="match status" value="1"/>
</dbReference>
<dbReference type="Pfam" id="PF00481">
    <property type="entry name" value="PP2C"/>
    <property type="match status" value="1"/>
</dbReference>
<dbReference type="OrthoDB" id="420076at2759"/>
<dbReference type="Proteomes" id="UP000006727">
    <property type="component" value="Chromosome 15"/>
</dbReference>
<dbReference type="CDD" id="cd00143">
    <property type="entry name" value="PP2Cc"/>
    <property type="match status" value="1"/>
</dbReference>
<dbReference type="InterPro" id="IPR036457">
    <property type="entry name" value="PPM-type-like_dom_sf"/>
</dbReference>
<proteinExistence type="inferred from homology"/>
<comment type="cofactor">
    <cofactor evidence="1">
        <name>Mn(2+)</name>
        <dbReference type="ChEBI" id="CHEBI:29035"/>
    </cofactor>
</comment>
<dbReference type="SMART" id="SM00332">
    <property type="entry name" value="PP2Cc"/>
    <property type="match status" value="1"/>
</dbReference>
<comment type="similarity">
    <text evidence="2">Belongs to the PP2C family.</text>
</comment>
<dbReference type="GeneID" id="112292419"/>